<feature type="domain" description="Peptidase M1 membrane alanine aminopeptidase" evidence="1">
    <location>
        <begin position="32"/>
        <end position="80"/>
    </location>
</feature>
<comment type="caution">
    <text evidence="2">The sequence shown here is derived from an EMBL/GenBank/DDBJ whole genome shotgun (WGS) entry which is preliminary data.</text>
</comment>
<dbReference type="InterPro" id="IPR027268">
    <property type="entry name" value="Peptidase_M4/M1_CTD_sf"/>
</dbReference>
<dbReference type="Pfam" id="PF01433">
    <property type="entry name" value="Peptidase_M1"/>
    <property type="match status" value="2"/>
</dbReference>
<dbReference type="GO" id="GO:0006508">
    <property type="term" value="P:proteolysis"/>
    <property type="evidence" value="ECO:0007669"/>
    <property type="project" value="TreeGrafter"/>
</dbReference>
<protein>
    <submittedName>
        <fullName evidence="2">Aminopeptidase N-8</fullName>
    </submittedName>
</protein>
<sequence length="677" mass="76772">FQSLETTYLSKDNVNKTIKVWARPEFISKASYALNITPKLLDYYEDVFGVPYALDKLDLIAIPDFASGAMENWGLITFSGSMDLLRSDALKNTSPVSRDVVDAAEISQKFDEISYTKGANLIRMLNHTLSEELFHKGLLIYLNSWKYANAEENDLWEAMSKATASDPQLAELSIVQFMNSWTRQAGYPLLQVNRNYETGNIELEQKLFTSSVQPYQAMVDQLWHIPISYTSADTPVEQWSTKPKTWLKERLSVVKSDLNASQALYVNVSRLDQLWHIPISYTSADTPVEQWSTKPKTWLKERLSVVKSDLNASQALYVNVGAIADTPIEQWSTKPKTWLKERLSVVKSDLNASQALYVNVGAITQLIDDAFNLAKISSLDYSYALGLTTCVIDGEDSKIVWDLLEKLNYGLDKPKDDNEAFLAENLVMWECYLESPRCVEWARSQFEGWVSQDNLTNNPEPGDVGVLPGVAALCGVGEEPVRQLESLVICECYLESPRCVEWARSQFDSWVSQDNLTNNPEPGDEVVLPGVAALCAVGEEPVRGLAEPGQPHYQPIPKQYAVGVWAVEPGVGSQTAQQFLLTHFERVYDRFTAIDPFMFPTVLNAAFGFITTQYELDRKKLLPMSQTLQKLVDTAALRIDWVQKHARGINQWFQDYYFFIDSTSMLRCHLWRYFIIF</sequence>
<feature type="domain" description="Peptidase M1 membrane alanine aminopeptidase" evidence="1">
    <location>
        <begin position="85"/>
        <end position="181"/>
    </location>
</feature>
<dbReference type="InterPro" id="IPR014782">
    <property type="entry name" value="Peptidase_M1_dom"/>
</dbReference>
<dbReference type="GO" id="GO:0005737">
    <property type="term" value="C:cytoplasm"/>
    <property type="evidence" value="ECO:0007669"/>
    <property type="project" value="TreeGrafter"/>
</dbReference>
<gene>
    <name evidence="2" type="ORF">OBRU01_03748</name>
</gene>
<reference evidence="2 3" key="1">
    <citation type="journal article" date="2015" name="Genome Biol. Evol.">
        <title>The genome of winter moth (Operophtera brumata) provides a genomic perspective on sexual dimorphism and phenology.</title>
        <authorList>
            <person name="Derks M.F."/>
            <person name="Smit S."/>
            <person name="Salis L."/>
            <person name="Schijlen E."/>
            <person name="Bossers A."/>
            <person name="Mateman C."/>
            <person name="Pijl A.S."/>
            <person name="de Ridder D."/>
            <person name="Groenen M.A."/>
            <person name="Visser M.E."/>
            <person name="Megens H.J."/>
        </authorList>
    </citation>
    <scope>NUCLEOTIDE SEQUENCE [LARGE SCALE GENOMIC DNA]</scope>
    <source>
        <strain evidence="2">WM2013NL</strain>
        <tissue evidence="2">Head and thorax</tissue>
    </source>
</reference>
<keyword evidence="2" id="KW-0645">Protease</keyword>
<evidence type="ECO:0000313" key="2">
    <source>
        <dbReference type="EMBL" id="KOB77558.1"/>
    </source>
</evidence>
<dbReference type="Gene3D" id="3.30.2010.30">
    <property type="match status" value="1"/>
</dbReference>
<name>A0A0L7LPW3_OPEBR</name>
<dbReference type="SUPFAM" id="SSF55486">
    <property type="entry name" value="Metalloproteases ('zincins'), catalytic domain"/>
    <property type="match status" value="1"/>
</dbReference>
<dbReference type="PANTHER" id="PTHR11533:SF294">
    <property type="entry name" value="THYROTROPIN-RELEASING HORMONE-DEGRADING ECTOENZYME"/>
    <property type="match status" value="1"/>
</dbReference>
<dbReference type="Gene3D" id="1.10.3480.20">
    <property type="match status" value="2"/>
</dbReference>
<dbReference type="Gene3D" id="1.10.390.10">
    <property type="entry name" value="Neutral Protease Domain 2"/>
    <property type="match status" value="1"/>
</dbReference>
<dbReference type="STRING" id="104452.A0A0L7LPW3"/>
<dbReference type="PANTHER" id="PTHR11533">
    <property type="entry name" value="PROTEASE M1 ZINC METALLOPROTEASE"/>
    <property type="match status" value="1"/>
</dbReference>
<evidence type="ECO:0000259" key="1">
    <source>
        <dbReference type="Pfam" id="PF01433"/>
    </source>
</evidence>
<dbReference type="GO" id="GO:0005615">
    <property type="term" value="C:extracellular space"/>
    <property type="evidence" value="ECO:0007669"/>
    <property type="project" value="TreeGrafter"/>
</dbReference>
<keyword evidence="2" id="KW-0378">Hydrolase</keyword>
<dbReference type="GO" id="GO:0042277">
    <property type="term" value="F:peptide binding"/>
    <property type="evidence" value="ECO:0007669"/>
    <property type="project" value="TreeGrafter"/>
</dbReference>
<dbReference type="EMBL" id="JTDY01000358">
    <property type="protein sequence ID" value="KOB77558.1"/>
    <property type="molecule type" value="Genomic_DNA"/>
</dbReference>
<keyword evidence="3" id="KW-1185">Reference proteome</keyword>
<dbReference type="GO" id="GO:0008270">
    <property type="term" value="F:zinc ion binding"/>
    <property type="evidence" value="ECO:0007669"/>
    <property type="project" value="InterPro"/>
</dbReference>
<feature type="non-terminal residue" evidence="2">
    <location>
        <position position="1"/>
    </location>
</feature>
<dbReference type="GO" id="GO:0016020">
    <property type="term" value="C:membrane"/>
    <property type="evidence" value="ECO:0007669"/>
    <property type="project" value="TreeGrafter"/>
</dbReference>
<dbReference type="GO" id="GO:0043171">
    <property type="term" value="P:peptide catabolic process"/>
    <property type="evidence" value="ECO:0007669"/>
    <property type="project" value="TreeGrafter"/>
</dbReference>
<dbReference type="GO" id="GO:0070006">
    <property type="term" value="F:metalloaminopeptidase activity"/>
    <property type="evidence" value="ECO:0007669"/>
    <property type="project" value="TreeGrafter"/>
</dbReference>
<accession>A0A0L7LPW3</accession>
<dbReference type="Gene3D" id="1.25.50.20">
    <property type="match status" value="1"/>
</dbReference>
<keyword evidence="2" id="KW-0031">Aminopeptidase</keyword>
<proteinExistence type="predicted"/>
<organism evidence="2 3">
    <name type="scientific">Operophtera brumata</name>
    <name type="common">Winter moth</name>
    <name type="synonym">Phalaena brumata</name>
    <dbReference type="NCBI Taxonomy" id="104452"/>
    <lineage>
        <taxon>Eukaryota</taxon>
        <taxon>Metazoa</taxon>
        <taxon>Ecdysozoa</taxon>
        <taxon>Arthropoda</taxon>
        <taxon>Hexapoda</taxon>
        <taxon>Insecta</taxon>
        <taxon>Pterygota</taxon>
        <taxon>Neoptera</taxon>
        <taxon>Endopterygota</taxon>
        <taxon>Lepidoptera</taxon>
        <taxon>Glossata</taxon>
        <taxon>Ditrysia</taxon>
        <taxon>Geometroidea</taxon>
        <taxon>Geometridae</taxon>
        <taxon>Larentiinae</taxon>
        <taxon>Operophtera</taxon>
    </lineage>
</organism>
<dbReference type="Proteomes" id="UP000037510">
    <property type="component" value="Unassembled WGS sequence"/>
</dbReference>
<evidence type="ECO:0000313" key="3">
    <source>
        <dbReference type="Proteomes" id="UP000037510"/>
    </source>
</evidence>
<dbReference type="InterPro" id="IPR050344">
    <property type="entry name" value="Peptidase_M1_aminopeptidases"/>
</dbReference>
<dbReference type="AlphaFoldDB" id="A0A0L7LPW3"/>
<feature type="non-terminal residue" evidence="2">
    <location>
        <position position="677"/>
    </location>
</feature>
<dbReference type="Gene3D" id="2.60.40.1910">
    <property type="match status" value="1"/>
</dbReference>